<dbReference type="Proteomes" id="UP000632774">
    <property type="component" value="Unassembled WGS sequence"/>
</dbReference>
<evidence type="ECO:0000313" key="3">
    <source>
        <dbReference type="Proteomes" id="UP000632774"/>
    </source>
</evidence>
<organism evidence="2 3">
    <name type="scientific">Mucilaginibacter boryungensis</name>
    <dbReference type="NCBI Taxonomy" id="768480"/>
    <lineage>
        <taxon>Bacteria</taxon>
        <taxon>Pseudomonadati</taxon>
        <taxon>Bacteroidota</taxon>
        <taxon>Sphingobacteriia</taxon>
        <taxon>Sphingobacteriales</taxon>
        <taxon>Sphingobacteriaceae</taxon>
        <taxon>Mucilaginibacter</taxon>
    </lineage>
</organism>
<accession>A0ABR9XDL3</accession>
<sequence>MKSDMDNKEWLDDYPSLKQVNSNNPFIVPDNYFDELHQRAMSRAFIDGMSANNGEGFTVPENYFNELADNLQSRMNVEELLQGDTGFTVPENYFEEMQTNLQSRINVEAALHHTEGDFTVPDGYFEDQHQQIINMIAVDELLNKQSEGFTVPENYFEGLENAIINKTTAQTGVKRKQGIVRKMFTSGAFKYATAACLVLGVGGTLFLRSYESPQAKHQRSYIHKALSKVSDADIIEYLQTHTDAADTRSLMDGADKVNSYGADAEELKDYLSTH</sequence>
<evidence type="ECO:0000313" key="2">
    <source>
        <dbReference type="EMBL" id="MBE9665306.1"/>
    </source>
</evidence>
<dbReference type="EMBL" id="JADFFM010000001">
    <property type="protein sequence ID" value="MBE9665306.1"/>
    <property type="molecule type" value="Genomic_DNA"/>
</dbReference>
<keyword evidence="1" id="KW-0812">Transmembrane</keyword>
<comment type="caution">
    <text evidence="2">The sequence shown here is derived from an EMBL/GenBank/DDBJ whole genome shotgun (WGS) entry which is preliminary data.</text>
</comment>
<keyword evidence="3" id="KW-1185">Reference proteome</keyword>
<name>A0ABR9XDL3_9SPHI</name>
<dbReference type="RefSeq" id="WP_194104707.1">
    <property type="nucleotide sequence ID" value="NZ_JADFFM010000001.1"/>
</dbReference>
<gene>
    <name evidence="2" type="ORF">IRJ18_02950</name>
</gene>
<proteinExistence type="predicted"/>
<keyword evidence="1" id="KW-1133">Transmembrane helix</keyword>
<evidence type="ECO:0000256" key="1">
    <source>
        <dbReference type="SAM" id="Phobius"/>
    </source>
</evidence>
<feature type="transmembrane region" description="Helical" evidence="1">
    <location>
        <begin position="191"/>
        <end position="210"/>
    </location>
</feature>
<keyword evidence="1" id="KW-0472">Membrane</keyword>
<reference evidence="2 3" key="1">
    <citation type="submission" date="2020-10" db="EMBL/GenBank/DDBJ databases">
        <title>Mucilaginibacter mali sp. nov., isolated from rhizosphere soil of apple orchard.</title>
        <authorList>
            <person name="Lee J.-S."/>
            <person name="Kim H.S."/>
            <person name="Kim J.-S."/>
        </authorList>
    </citation>
    <scope>NUCLEOTIDE SEQUENCE [LARGE SCALE GENOMIC DNA]</scope>
    <source>
        <strain evidence="2 3">KCTC 23157</strain>
    </source>
</reference>
<protein>
    <submittedName>
        <fullName evidence="2">Uncharacterized protein</fullName>
    </submittedName>
</protein>